<gene>
    <name evidence="2" type="ORF">AAFF_G00166120</name>
</gene>
<dbReference type="EMBL" id="JAINUG010000222">
    <property type="protein sequence ID" value="KAJ8386817.1"/>
    <property type="molecule type" value="Genomic_DNA"/>
</dbReference>
<feature type="compositionally biased region" description="Low complexity" evidence="1">
    <location>
        <begin position="10"/>
        <end position="23"/>
    </location>
</feature>
<keyword evidence="3" id="KW-1185">Reference proteome</keyword>
<evidence type="ECO:0000256" key="1">
    <source>
        <dbReference type="SAM" id="MobiDB-lite"/>
    </source>
</evidence>
<sequence>MLECAAQDRSVAVSVSGSEPGSSGREGETHTETENYRFLREFELLISRSRTGERKANARALIGKYSNISRISYYTGKAMETGGGLSWCLPSRMQCNCDLGVLNGEQQSPGVLREGQNCADTWIQVQGETELMNGTEGLPLLSGADERFNVTPSSRVMRSGVIA</sequence>
<proteinExistence type="predicted"/>
<evidence type="ECO:0000313" key="2">
    <source>
        <dbReference type="EMBL" id="KAJ8386817.1"/>
    </source>
</evidence>
<protein>
    <submittedName>
        <fullName evidence="2">Uncharacterized protein</fullName>
    </submittedName>
</protein>
<comment type="caution">
    <text evidence="2">The sequence shown here is derived from an EMBL/GenBank/DDBJ whole genome shotgun (WGS) entry which is preliminary data.</text>
</comment>
<reference evidence="2" key="1">
    <citation type="journal article" date="2023" name="Science">
        <title>Genome structures resolve the early diversification of teleost fishes.</title>
        <authorList>
            <person name="Parey E."/>
            <person name="Louis A."/>
            <person name="Montfort J."/>
            <person name="Bouchez O."/>
            <person name="Roques C."/>
            <person name="Iampietro C."/>
            <person name="Lluch J."/>
            <person name="Castinel A."/>
            <person name="Donnadieu C."/>
            <person name="Desvignes T."/>
            <person name="Floi Bucao C."/>
            <person name="Jouanno E."/>
            <person name="Wen M."/>
            <person name="Mejri S."/>
            <person name="Dirks R."/>
            <person name="Jansen H."/>
            <person name="Henkel C."/>
            <person name="Chen W.J."/>
            <person name="Zahm M."/>
            <person name="Cabau C."/>
            <person name="Klopp C."/>
            <person name="Thompson A.W."/>
            <person name="Robinson-Rechavi M."/>
            <person name="Braasch I."/>
            <person name="Lecointre G."/>
            <person name="Bobe J."/>
            <person name="Postlethwait J.H."/>
            <person name="Berthelot C."/>
            <person name="Roest Crollius H."/>
            <person name="Guiguen Y."/>
        </authorList>
    </citation>
    <scope>NUCLEOTIDE SEQUENCE</scope>
    <source>
        <strain evidence="2">NC1722</strain>
    </source>
</reference>
<organism evidence="2 3">
    <name type="scientific">Aldrovandia affinis</name>
    <dbReference type="NCBI Taxonomy" id="143900"/>
    <lineage>
        <taxon>Eukaryota</taxon>
        <taxon>Metazoa</taxon>
        <taxon>Chordata</taxon>
        <taxon>Craniata</taxon>
        <taxon>Vertebrata</taxon>
        <taxon>Euteleostomi</taxon>
        <taxon>Actinopterygii</taxon>
        <taxon>Neopterygii</taxon>
        <taxon>Teleostei</taxon>
        <taxon>Notacanthiformes</taxon>
        <taxon>Halosauridae</taxon>
        <taxon>Aldrovandia</taxon>
    </lineage>
</organism>
<dbReference type="Proteomes" id="UP001221898">
    <property type="component" value="Unassembled WGS sequence"/>
</dbReference>
<feature type="region of interest" description="Disordered" evidence="1">
    <location>
        <begin position="7"/>
        <end position="33"/>
    </location>
</feature>
<evidence type="ECO:0000313" key="3">
    <source>
        <dbReference type="Proteomes" id="UP001221898"/>
    </source>
</evidence>
<name>A0AAD7W7M3_9TELE</name>
<dbReference type="AlphaFoldDB" id="A0AAD7W7M3"/>
<accession>A0AAD7W7M3</accession>